<proteinExistence type="inferred from homology"/>
<dbReference type="FunFam" id="3.30.390.110:FF:000002">
    <property type="entry name" value="60S ribosomal protein L28"/>
    <property type="match status" value="1"/>
</dbReference>
<dbReference type="OMA" id="NEQIHNT"/>
<evidence type="ECO:0000259" key="5">
    <source>
        <dbReference type="Pfam" id="PF01778"/>
    </source>
</evidence>
<keyword evidence="2 6" id="KW-0689">Ribosomal protein</keyword>
<dbReference type="InterPro" id="IPR002672">
    <property type="entry name" value="Ribosomal_eL28"/>
</dbReference>
<evidence type="ECO:0000313" key="8">
    <source>
        <dbReference type="Proteomes" id="UP000215914"/>
    </source>
</evidence>
<keyword evidence="8" id="KW-1185">Reference proteome</keyword>
<reference evidence="7" key="2">
    <citation type="submission" date="2017-02" db="EMBL/GenBank/DDBJ databases">
        <title>Sunflower complete genome.</title>
        <authorList>
            <person name="Langlade N."/>
            <person name="Munos S."/>
        </authorList>
    </citation>
    <scope>NUCLEOTIDE SEQUENCE [LARGE SCALE GENOMIC DNA]</scope>
    <source>
        <tissue evidence="7">Leaves</tissue>
    </source>
</reference>
<dbReference type="AlphaFoldDB" id="A0A251UNH4"/>
<protein>
    <submittedName>
        <fullName evidence="7">Putative ribosomal L28e protein family</fullName>
    </submittedName>
    <submittedName>
        <fullName evidence="6">Ribosomal protein L28e</fullName>
    </submittedName>
</protein>
<accession>A0A251UNH4</accession>
<dbReference type="FunCoup" id="A0A251UNH4">
    <property type="interactions" value="4010"/>
</dbReference>
<dbReference type="Gene3D" id="3.30.390.110">
    <property type="match status" value="1"/>
</dbReference>
<comment type="similarity">
    <text evidence="1">Belongs to the eukaryotic ribosomal protein eL28 family.</text>
</comment>
<organism evidence="7 8">
    <name type="scientific">Helianthus annuus</name>
    <name type="common">Common sunflower</name>
    <dbReference type="NCBI Taxonomy" id="4232"/>
    <lineage>
        <taxon>Eukaryota</taxon>
        <taxon>Viridiplantae</taxon>
        <taxon>Streptophyta</taxon>
        <taxon>Embryophyta</taxon>
        <taxon>Tracheophyta</taxon>
        <taxon>Spermatophyta</taxon>
        <taxon>Magnoliopsida</taxon>
        <taxon>eudicotyledons</taxon>
        <taxon>Gunneridae</taxon>
        <taxon>Pentapetalae</taxon>
        <taxon>asterids</taxon>
        <taxon>campanulids</taxon>
        <taxon>Asterales</taxon>
        <taxon>Asteraceae</taxon>
        <taxon>Asteroideae</taxon>
        <taxon>Heliantheae alliance</taxon>
        <taxon>Heliantheae</taxon>
        <taxon>Helianthus</taxon>
    </lineage>
</organism>
<feature type="domain" description="Ribosomal eL28/Mak16" evidence="5">
    <location>
        <begin position="9"/>
        <end position="128"/>
    </location>
</feature>
<dbReference type="GO" id="GO:0006412">
    <property type="term" value="P:translation"/>
    <property type="evidence" value="ECO:0007669"/>
    <property type="project" value="InterPro"/>
</dbReference>
<evidence type="ECO:0000256" key="1">
    <source>
        <dbReference type="ARBA" id="ARBA00007926"/>
    </source>
</evidence>
<feature type="region of interest" description="Disordered" evidence="4">
    <location>
        <begin position="131"/>
        <end position="150"/>
    </location>
</feature>
<dbReference type="OrthoDB" id="338850at2759"/>
<evidence type="ECO:0000256" key="4">
    <source>
        <dbReference type="SAM" id="MobiDB-lite"/>
    </source>
</evidence>
<sequence>MATVPWQRIWEIVKKNSSFLVKEFGNGTQSVQFSKEPNNLYNVNSYKHSGLANKKTVTIQPAGKDQSVMLATTKTNKQGKPASLLHKSILKKEFYRMVKAVSNQVADNYYKPDLKKAALARLSAVNRSLKVSKSGVKKKNRQASKIRGRK</sequence>
<evidence type="ECO:0000313" key="7">
    <source>
        <dbReference type="EMBL" id="OTG24908.1"/>
    </source>
</evidence>
<dbReference type="EMBL" id="MNCJ02000320">
    <property type="protein sequence ID" value="KAF5805416.1"/>
    <property type="molecule type" value="Genomic_DNA"/>
</dbReference>
<evidence type="ECO:0000256" key="3">
    <source>
        <dbReference type="ARBA" id="ARBA00023274"/>
    </source>
</evidence>
<dbReference type="STRING" id="4232.A0A251UNH4"/>
<dbReference type="InterPro" id="IPR029004">
    <property type="entry name" value="Ribosomal_eL28/Mak16"/>
</dbReference>
<dbReference type="InParanoid" id="A0A251UNH4"/>
<dbReference type="Proteomes" id="UP000215914">
    <property type="component" value="Chromosome 5"/>
</dbReference>
<feature type="compositionally biased region" description="Basic residues" evidence="4">
    <location>
        <begin position="135"/>
        <end position="150"/>
    </location>
</feature>
<name>A0A251UNH4_HELAN</name>
<dbReference type="Gramene" id="mRNA:HanXRQr2_Chr05g0209061">
    <property type="protein sequence ID" value="mRNA:HanXRQr2_Chr05g0209061"/>
    <property type="gene ID" value="HanXRQr2_Chr05g0209061"/>
</dbReference>
<dbReference type="Pfam" id="PF01778">
    <property type="entry name" value="Ribosomal_L28e"/>
    <property type="match status" value="1"/>
</dbReference>
<reference evidence="6" key="3">
    <citation type="submission" date="2020-06" db="EMBL/GenBank/DDBJ databases">
        <title>Helianthus annuus Genome sequencing and assembly Release 2.</title>
        <authorList>
            <person name="Gouzy J."/>
            <person name="Langlade N."/>
            <person name="Munos S."/>
        </authorList>
    </citation>
    <scope>NUCLEOTIDE SEQUENCE</scope>
    <source>
        <tissue evidence="6">Leaves</tissue>
    </source>
</reference>
<gene>
    <name evidence="7" type="ORF">HannXRQ_Chr05g0141841</name>
    <name evidence="6" type="ORF">HanXRQr2_Chr05g0209061</name>
</gene>
<dbReference type="EMBL" id="CM007894">
    <property type="protein sequence ID" value="OTG24908.1"/>
    <property type="molecule type" value="Genomic_DNA"/>
</dbReference>
<dbReference type="PANTHER" id="PTHR10544">
    <property type="entry name" value="60S RIBOSOMAL PROTEIN L28"/>
    <property type="match status" value="1"/>
</dbReference>
<reference evidence="6 8" key="1">
    <citation type="journal article" date="2017" name="Nature">
        <title>The sunflower genome provides insights into oil metabolism, flowering and Asterid evolution.</title>
        <authorList>
            <person name="Badouin H."/>
            <person name="Gouzy J."/>
            <person name="Grassa C.J."/>
            <person name="Murat F."/>
            <person name="Staton S.E."/>
            <person name="Cottret L."/>
            <person name="Lelandais-Briere C."/>
            <person name="Owens G.L."/>
            <person name="Carrere S."/>
            <person name="Mayjonade B."/>
            <person name="Legrand L."/>
            <person name="Gill N."/>
            <person name="Kane N.C."/>
            <person name="Bowers J.E."/>
            <person name="Hubner S."/>
            <person name="Bellec A."/>
            <person name="Berard A."/>
            <person name="Berges H."/>
            <person name="Blanchet N."/>
            <person name="Boniface M.C."/>
            <person name="Brunel D."/>
            <person name="Catrice O."/>
            <person name="Chaidir N."/>
            <person name="Claudel C."/>
            <person name="Donnadieu C."/>
            <person name="Faraut T."/>
            <person name="Fievet G."/>
            <person name="Helmstetter N."/>
            <person name="King M."/>
            <person name="Knapp S.J."/>
            <person name="Lai Z."/>
            <person name="Le Paslier M.C."/>
            <person name="Lippi Y."/>
            <person name="Lorenzon L."/>
            <person name="Mandel J.R."/>
            <person name="Marage G."/>
            <person name="Marchand G."/>
            <person name="Marquand E."/>
            <person name="Bret-Mestries E."/>
            <person name="Morien E."/>
            <person name="Nambeesan S."/>
            <person name="Nguyen T."/>
            <person name="Pegot-Espagnet P."/>
            <person name="Pouilly N."/>
            <person name="Raftis F."/>
            <person name="Sallet E."/>
            <person name="Schiex T."/>
            <person name="Thomas J."/>
            <person name="Vandecasteele C."/>
            <person name="Vares D."/>
            <person name="Vear F."/>
            <person name="Vautrin S."/>
            <person name="Crespi M."/>
            <person name="Mangin B."/>
            <person name="Burke J.M."/>
            <person name="Salse J."/>
            <person name="Munos S."/>
            <person name="Vincourt P."/>
            <person name="Rieseberg L.H."/>
            <person name="Langlade N.B."/>
        </authorList>
    </citation>
    <scope>NUCLEOTIDE SEQUENCE [LARGE SCALE GENOMIC DNA]</scope>
    <source>
        <strain evidence="8">cv. SF193</strain>
        <tissue evidence="6">Leaves</tissue>
    </source>
</reference>
<keyword evidence="3" id="KW-0687">Ribonucleoprotein</keyword>
<evidence type="ECO:0000313" key="6">
    <source>
        <dbReference type="EMBL" id="KAF5805416.1"/>
    </source>
</evidence>
<evidence type="ECO:0000256" key="2">
    <source>
        <dbReference type="ARBA" id="ARBA00022980"/>
    </source>
</evidence>
<dbReference type="GO" id="GO:0003735">
    <property type="term" value="F:structural constituent of ribosome"/>
    <property type="evidence" value="ECO:0007669"/>
    <property type="project" value="InterPro"/>
</dbReference>
<dbReference type="GO" id="GO:0022625">
    <property type="term" value="C:cytosolic large ribosomal subunit"/>
    <property type="evidence" value="ECO:0000318"/>
    <property type="project" value="GO_Central"/>
</dbReference>